<dbReference type="Pfam" id="PF03372">
    <property type="entry name" value="Exo_endo_phos"/>
    <property type="match status" value="1"/>
</dbReference>
<dbReference type="InterPro" id="IPR036691">
    <property type="entry name" value="Endo/exonu/phosph_ase_sf"/>
</dbReference>
<dbReference type="SUPFAM" id="SSF56219">
    <property type="entry name" value="DNase I-like"/>
    <property type="match status" value="1"/>
</dbReference>
<keyword evidence="2" id="KW-0548">Nucleotidyltransferase</keyword>
<organism evidence="2 3">
    <name type="scientific">Gossypium australe</name>
    <dbReference type="NCBI Taxonomy" id="47621"/>
    <lineage>
        <taxon>Eukaryota</taxon>
        <taxon>Viridiplantae</taxon>
        <taxon>Streptophyta</taxon>
        <taxon>Embryophyta</taxon>
        <taxon>Tracheophyta</taxon>
        <taxon>Spermatophyta</taxon>
        <taxon>Magnoliopsida</taxon>
        <taxon>eudicotyledons</taxon>
        <taxon>Gunneridae</taxon>
        <taxon>Pentapetalae</taxon>
        <taxon>rosids</taxon>
        <taxon>malvids</taxon>
        <taxon>Malvales</taxon>
        <taxon>Malvaceae</taxon>
        <taxon>Malvoideae</taxon>
        <taxon>Gossypium</taxon>
    </lineage>
</organism>
<evidence type="ECO:0000259" key="1">
    <source>
        <dbReference type="Pfam" id="PF03372"/>
    </source>
</evidence>
<evidence type="ECO:0000313" key="3">
    <source>
        <dbReference type="Proteomes" id="UP000325315"/>
    </source>
</evidence>
<proteinExistence type="predicted"/>
<dbReference type="OrthoDB" id="991388at2759"/>
<dbReference type="GO" id="GO:0003964">
    <property type="term" value="F:RNA-directed DNA polymerase activity"/>
    <property type="evidence" value="ECO:0007669"/>
    <property type="project" value="UniProtKB-KW"/>
</dbReference>
<dbReference type="Gene3D" id="3.60.10.10">
    <property type="entry name" value="Endonuclease/exonuclease/phosphatase"/>
    <property type="match status" value="1"/>
</dbReference>
<protein>
    <submittedName>
        <fullName evidence="2">Reverse transcriptase</fullName>
    </submittedName>
</protein>
<dbReference type="Proteomes" id="UP000325315">
    <property type="component" value="Unassembled WGS sequence"/>
</dbReference>
<gene>
    <name evidence="2" type="ORF">EPI10_031493</name>
</gene>
<keyword evidence="2" id="KW-0808">Transferase</keyword>
<keyword evidence="2" id="KW-0695">RNA-directed DNA polymerase</keyword>
<dbReference type="InterPro" id="IPR005135">
    <property type="entry name" value="Endo/exonuclease/phosphatase"/>
</dbReference>
<accession>A0A5B6X0E6</accession>
<feature type="domain" description="Endonuclease/exonuclease/phosphatase" evidence="1">
    <location>
        <begin position="34"/>
        <end position="97"/>
    </location>
</feature>
<comment type="caution">
    <text evidence="2">The sequence shown here is derived from an EMBL/GenBank/DDBJ whole genome shotgun (WGS) entry which is preliminary data.</text>
</comment>
<dbReference type="EMBL" id="SMMG02000001">
    <property type="protein sequence ID" value="KAA3487679.1"/>
    <property type="molecule type" value="Genomic_DNA"/>
</dbReference>
<reference evidence="2" key="1">
    <citation type="submission" date="2019-08" db="EMBL/GenBank/DDBJ databases">
        <authorList>
            <person name="Liu F."/>
        </authorList>
    </citation>
    <scope>NUCLEOTIDE SEQUENCE [LARGE SCALE GENOMIC DNA]</scope>
    <source>
        <strain evidence="2">PA1801</strain>
        <tissue evidence="2">Leaf</tissue>
    </source>
</reference>
<sequence length="102" mass="11975">MESIKRRCGFTNGIDVDAVRSRGLIFRLERGNKYSRSHIDVEVEEENGAEVWRFTSFYGEPIEHNRMESWELLRTLQRGNNMPWLVAGDFNEIMFSFEKQGG</sequence>
<name>A0A5B6X0E6_9ROSI</name>
<keyword evidence="3" id="KW-1185">Reference proteome</keyword>
<dbReference type="AlphaFoldDB" id="A0A5B6X0E6"/>
<evidence type="ECO:0000313" key="2">
    <source>
        <dbReference type="EMBL" id="KAA3487679.1"/>
    </source>
</evidence>